<dbReference type="EMBL" id="CP076642">
    <property type="protein sequence ID" value="QXO16037.1"/>
    <property type="molecule type" value="Genomic_DNA"/>
</dbReference>
<name>A0A975YLU3_9VIBR</name>
<dbReference type="Proteomes" id="UP000694232">
    <property type="component" value="Chromosome 2"/>
</dbReference>
<feature type="transmembrane region" description="Helical" evidence="1">
    <location>
        <begin position="25"/>
        <end position="54"/>
    </location>
</feature>
<reference evidence="2" key="1">
    <citation type="submission" date="2021-06" db="EMBL/GenBank/DDBJ databases">
        <title>Vibrio nov. sp., novel gut bacterium isolated from Yellow Sea oyster.</title>
        <authorList>
            <person name="Muhammad N."/>
            <person name="Nguyen T.H."/>
            <person name="Lee Y.-J."/>
            <person name="Ko J."/>
            <person name="Kim S.-G."/>
        </authorList>
    </citation>
    <scope>NUCLEOTIDE SEQUENCE</scope>
    <source>
        <strain evidence="2">OG9-811</strain>
    </source>
</reference>
<organism evidence="2 3">
    <name type="scientific">Vibrio ostreae</name>
    <dbReference type="NCBI Taxonomy" id="2841925"/>
    <lineage>
        <taxon>Bacteria</taxon>
        <taxon>Pseudomonadati</taxon>
        <taxon>Pseudomonadota</taxon>
        <taxon>Gammaproteobacteria</taxon>
        <taxon>Vibrionales</taxon>
        <taxon>Vibrionaceae</taxon>
        <taxon>Vibrio</taxon>
    </lineage>
</organism>
<dbReference type="AlphaFoldDB" id="A0A975YLU3"/>
<evidence type="ECO:0000256" key="1">
    <source>
        <dbReference type="SAM" id="Phobius"/>
    </source>
</evidence>
<keyword evidence="3" id="KW-1185">Reference proteome</keyword>
<dbReference type="RefSeq" id="WP_218561831.1">
    <property type="nucleotide sequence ID" value="NZ_CP076642.1"/>
</dbReference>
<protein>
    <submittedName>
        <fullName evidence="2">Uncharacterized protein</fullName>
    </submittedName>
</protein>
<accession>A0A975YLU3</accession>
<evidence type="ECO:0000313" key="3">
    <source>
        <dbReference type="Proteomes" id="UP000694232"/>
    </source>
</evidence>
<keyword evidence="1" id="KW-0812">Transmembrane</keyword>
<sequence length="84" mass="9336">MLPFIIAFVFMLALGKKLMVPDRWLVVLSVVLLLCYLTTSLSAIPVLITLFVAAPFLIPIRYSDKTHALFGLCVVLPLVGELIY</sequence>
<keyword evidence="1" id="KW-1133">Transmembrane helix</keyword>
<dbReference type="KEGG" id="vos:KNV97_00420"/>
<gene>
    <name evidence="2" type="ORF">KNV97_00420</name>
</gene>
<proteinExistence type="predicted"/>
<keyword evidence="1" id="KW-0472">Membrane</keyword>
<evidence type="ECO:0000313" key="2">
    <source>
        <dbReference type="EMBL" id="QXO16037.1"/>
    </source>
</evidence>